<organism evidence="5 6">
    <name type="scientific">Granulicella aggregans</name>
    <dbReference type="NCBI Taxonomy" id="474949"/>
    <lineage>
        <taxon>Bacteria</taxon>
        <taxon>Pseudomonadati</taxon>
        <taxon>Acidobacteriota</taxon>
        <taxon>Terriglobia</taxon>
        <taxon>Terriglobales</taxon>
        <taxon>Acidobacteriaceae</taxon>
        <taxon>Granulicella</taxon>
    </lineage>
</organism>
<feature type="domain" description="RNA polymerase sigma-70 region 2" evidence="4">
    <location>
        <begin position="36"/>
        <end position="95"/>
    </location>
</feature>
<dbReference type="GO" id="GO:0016987">
    <property type="term" value="F:sigma factor activity"/>
    <property type="evidence" value="ECO:0007669"/>
    <property type="project" value="UniProtKB-KW"/>
</dbReference>
<name>A0A7W7ZHM2_9BACT</name>
<dbReference type="InterPro" id="IPR013325">
    <property type="entry name" value="RNA_pol_sigma_r2"/>
</dbReference>
<dbReference type="GO" id="GO:0006352">
    <property type="term" value="P:DNA-templated transcription initiation"/>
    <property type="evidence" value="ECO:0007669"/>
    <property type="project" value="InterPro"/>
</dbReference>
<evidence type="ECO:0000313" key="5">
    <source>
        <dbReference type="EMBL" id="MBB5060075.1"/>
    </source>
</evidence>
<dbReference type="PANTHER" id="PTHR43133">
    <property type="entry name" value="RNA POLYMERASE ECF-TYPE SIGMA FACTO"/>
    <property type="match status" value="1"/>
</dbReference>
<keyword evidence="5" id="KW-0240">DNA-directed RNA polymerase</keyword>
<dbReference type="InterPro" id="IPR039425">
    <property type="entry name" value="RNA_pol_sigma-70-like"/>
</dbReference>
<reference evidence="5 6" key="1">
    <citation type="submission" date="2020-08" db="EMBL/GenBank/DDBJ databases">
        <title>Genomic Encyclopedia of Type Strains, Phase IV (KMG-V): Genome sequencing to study the core and pangenomes of soil and plant-associated prokaryotes.</title>
        <authorList>
            <person name="Whitman W."/>
        </authorList>
    </citation>
    <scope>NUCLEOTIDE SEQUENCE [LARGE SCALE GENOMIC DNA]</scope>
    <source>
        <strain evidence="5 6">M8UP14</strain>
    </source>
</reference>
<evidence type="ECO:0000259" key="4">
    <source>
        <dbReference type="Pfam" id="PF04542"/>
    </source>
</evidence>
<dbReference type="Pfam" id="PF04542">
    <property type="entry name" value="Sigma70_r2"/>
    <property type="match status" value="1"/>
</dbReference>
<dbReference type="Gene3D" id="1.10.1740.10">
    <property type="match status" value="1"/>
</dbReference>
<evidence type="ECO:0000313" key="6">
    <source>
        <dbReference type="Proteomes" id="UP000540989"/>
    </source>
</evidence>
<evidence type="ECO:0000256" key="3">
    <source>
        <dbReference type="ARBA" id="ARBA00023163"/>
    </source>
</evidence>
<keyword evidence="2" id="KW-0731">Sigma factor</keyword>
<evidence type="ECO:0000256" key="2">
    <source>
        <dbReference type="ARBA" id="ARBA00023082"/>
    </source>
</evidence>
<dbReference type="InterPro" id="IPR007627">
    <property type="entry name" value="RNA_pol_sigma70_r2"/>
</dbReference>
<dbReference type="SUPFAM" id="SSF88946">
    <property type="entry name" value="Sigma2 domain of RNA polymerase sigma factors"/>
    <property type="match status" value="1"/>
</dbReference>
<protein>
    <submittedName>
        <fullName evidence="5">DNA-directed RNA polymerase specialized sigma24 family protein</fullName>
    </submittedName>
</protein>
<accession>A0A7W7ZHM2</accession>
<dbReference type="AlphaFoldDB" id="A0A7W7ZHM2"/>
<proteinExistence type="predicted"/>
<dbReference type="EMBL" id="JACHIP010000009">
    <property type="protein sequence ID" value="MBB5060075.1"/>
    <property type="molecule type" value="Genomic_DNA"/>
</dbReference>
<sequence>MSGTQALPSLGTCTRQADEELLTAISEGNPLALEKLYDRHSTLVYSVALGVLHDPDSAEDVLFDVFITLWRAAKIPILPAHQFTAWLAISSHRLAMAVLTKSPTP</sequence>
<keyword evidence="1" id="KW-0805">Transcription regulation</keyword>
<dbReference type="GO" id="GO:0000428">
    <property type="term" value="C:DNA-directed RNA polymerase complex"/>
    <property type="evidence" value="ECO:0007669"/>
    <property type="project" value="UniProtKB-KW"/>
</dbReference>
<dbReference type="Proteomes" id="UP000540989">
    <property type="component" value="Unassembled WGS sequence"/>
</dbReference>
<keyword evidence="3" id="KW-0804">Transcription</keyword>
<comment type="caution">
    <text evidence="5">The sequence shown here is derived from an EMBL/GenBank/DDBJ whole genome shotgun (WGS) entry which is preliminary data.</text>
</comment>
<dbReference type="PANTHER" id="PTHR43133:SF62">
    <property type="entry name" value="RNA POLYMERASE SIGMA FACTOR SIGZ"/>
    <property type="match status" value="1"/>
</dbReference>
<keyword evidence="6" id="KW-1185">Reference proteome</keyword>
<gene>
    <name evidence="5" type="ORF">HDF16_004811</name>
</gene>
<evidence type="ECO:0000256" key="1">
    <source>
        <dbReference type="ARBA" id="ARBA00023015"/>
    </source>
</evidence>